<dbReference type="EMBL" id="MBTG01000026">
    <property type="protein sequence ID" value="OPH52179.1"/>
    <property type="molecule type" value="Genomic_DNA"/>
</dbReference>
<evidence type="ECO:0000313" key="2">
    <source>
        <dbReference type="EMBL" id="OPH52179.1"/>
    </source>
</evidence>
<dbReference type="Proteomes" id="UP000190626">
    <property type="component" value="Unassembled WGS sequence"/>
</dbReference>
<keyword evidence="3" id="KW-1185">Reference proteome</keyword>
<evidence type="ECO:0000313" key="3">
    <source>
        <dbReference type="Proteomes" id="UP000190626"/>
    </source>
</evidence>
<dbReference type="InterPro" id="IPR001932">
    <property type="entry name" value="PPM-type_phosphatase-like_dom"/>
</dbReference>
<accession>A0A1V4HDZ0</accession>
<evidence type="ECO:0000259" key="1">
    <source>
        <dbReference type="Pfam" id="PF13672"/>
    </source>
</evidence>
<dbReference type="Gene3D" id="3.60.40.10">
    <property type="entry name" value="PPM-type phosphatase domain"/>
    <property type="match status" value="1"/>
</dbReference>
<protein>
    <recommendedName>
        <fullName evidence="1">PPM-type phosphatase domain-containing protein</fullName>
    </recommendedName>
</protein>
<dbReference type="Pfam" id="PF13672">
    <property type="entry name" value="PP2C_2"/>
    <property type="match status" value="1"/>
</dbReference>
<organism evidence="2 3">
    <name type="scientific">Paenibacillus ferrarius</name>
    <dbReference type="NCBI Taxonomy" id="1469647"/>
    <lineage>
        <taxon>Bacteria</taxon>
        <taxon>Bacillati</taxon>
        <taxon>Bacillota</taxon>
        <taxon>Bacilli</taxon>
        <taxon>Bacillales</taxon>
        <taxon>Paenibacillaceae</taxon>
        <taxon>Paenibacillus</taxon>
    </lineage>
</organism>
<proteinExistence type="predicted"/>
<dbReference type="STRING" id="1469647.BC351_33135"/>
<gene>
    <name evidence="2" type="ORF">BC351_33135</name>
</gene>
<comment type="caution">
    <text evidence="2">The sequence shown here is derived from an EMBL/GenBank/DDBJ whole genome shotgun (WGS) entry which is preliminary data.</text>
</comment>
<dbReference type="SUPFAM" id="SSF81606">
    <property type="entry name" value="PP2C-like"/>
    <property type="match status" value="1"/>
</dbReference>
<feature type="domain" description="PPM-type phosphatase" evidence="1">
    <location>
        <begin position="18"/>
        <end position="237"/>
    </location>
</feature>
<dbReference type="InterPro" id="IPR036457">
    <property type="entry name" value="PPM-type-like_dom_sf"/>
</dbReference>
<reference evidence="3" key="1">
    <citation type="submission" date="2016-07" db="EMBL/GenBank/DDBJ databases">
        <authorList>
            <person name="Florea S."/>
            <person name="Webb J.S."/>
            <person name="Jaromczyk J."/>
            <person name="Schardl C.L."/>
        </authorList>
    </citation>
    <scope>NUCLEOTIDE SEQUENCE [LARGE SCALE GENOMIC DNA]</scope>
    <source>
        <strain evidence="3">CY1</strain>
    </source>
</reference>
<sequence>MGGCVKASWKYAFASVKGTSHEKNGLPCQDASLCEILKDKNGQDILVAVVSDGAGSAQLSDQGSKLICALFMDEMKALLATGQGTEDVTEAFFKTWLNYFQKEIKVRAEISLGTPRDFACTFLCAIISNECEIFAQIGDGAIVVSNELDQYSWVFWPHQGEYENTTFFATDVKAEEWLQYERRKGVPCFEVALFSDGLQRLALHYQTQSAHSPFFRPFFSALRSQEQSVSDKYTQSLISFLGSPPVNERTDDDKTFILVTRRGD</sequence>
<dbReference type="AlphaFoldDB" id="A0A1V4HDZ0"/>
<name>A0A1V4HDZ0_9BACL</name>